<accession>A0A7Y0EF68</accession>
<reference evidence="1 2" key="1">
    <citation type="submission" date="2020-04" db="EMBL/GenBank/DDBJ databases">
        <authorList>
            <person name="Doyle D.A."/>
        </authorList>
    </citation>
    <scope>NUCLEOTIDE SEQUENCE [LARGE SCALE GENOMIC DNA]</scope>
    <source>
        <strain evidence="1 2">P21</strain>
    </source>
</reference>
<evidence type="ECO:0000313" key="1">
    <source>
        <dbReference type="EMBL" id="NMM61977.1"/>
    </source>
</evidence>
<dbReference type="EMBL" id="JABBNI010000009">
    <property type="protein sequence ID" value="NMM61977.1"/>
    <property type="molecule type" value="Genomic_DNA"/>
</dbReference>
<sequence length="541" mass="60789">MKKRCEDFENCIKRSRGGVALTNDDTGIISLQYGGQFPINNNVSECIDYYKQMNSKFVEILSLVNSLTFTTFPIADDVINLQNSLRNQTTSLTEFNDSFNAYCNSVRDMEYNICSVFSKISGITGGISQIRGMQIISEDGQVDKNKVLQLMLKNPDSLTNEEKEMLAYVEKVLGEEKYAQLKNQVVRENQNLSQFMNLIGMNAPSSVTYIIDPKTGKAIDISNIDKDTLNRINYLADELKWFDKYPNSRITDKDSIMFWKLHGRDYFERELAKKIANITSGKYVNWKNNIATIWDASCEFIGGYTENGLGKTFMSAGKKILYASAFSNGTTLIPQNKLESKSKIALGTIVGGGLFTTGTYLRAEGSSNMFEAGTKFVNIKYPQIVVYNPLKELTYKKAFGNINGEKYYNLVGLGTAGICITEDFKTLSRYTNLEDKVKLFPRPVNVSKAEKLNLPVENITKQTVEETIKNGAKITVVTTTDTAKVADLTTTTPMILYHKVTEHPLLNKLELSKNTFYTGVDFRNTNSTIDSLQPKPDTDKK</sequence>
<name>A0A7Y0EF68_9CLOT</name>
<protein>
    <recommendedName>
        <fullName evidence="3">LXG domain-containing protein</fullName>
    </recommendedName>
</protein>
<reference evidence="1 2" key="2">
    <citation type="submission" date="2020-06" db="EMBL/GenBank/DDBJ databases">
        <title>Complete Genome Sequence of Clostridium muelleri sp. nov. P21T, an Acid-Alcohol Producing Acetogen Isolated from Old Hay.</title>
        <authorList>
            <person name="Duncan K.E."/>
            <person name="Tanner R.S."/>
        </authorList>
    </citation>
    <scope>NUCLEOTIDE SEQUENCE [LARGE SCALE GENOMIC DNA]</scope>
    <source>
        <strain evidence="1 2">P21</strain>
    </source>
</reference>
<organism evidence="1 2">
    <name type="scientific">Clostridium muellerianum</name>
    <dbReference type="NCBI Taxonomy" id="2716538"/>
    <lineage>
        <taxon>Bacteria</taxon>
        <taxon>Bacillati</taxon>
        <taxon>Bacillota</taxon>
        <taxon>Clostridia</taxon>
        <taxon>Eubacteriales</taxon>
        <taxon>Clostridiaceae</taxon>
        <taxon>Clostridium</taxon>
    </lineage>
</organism>
<gene>
    <name evidence="1" type="ORF">HBE96_04580</name>
</gene>
<evidence type="ECO:0000313" key="2">
    <source>
        <dbReference type="Proteomes" id="UP000537131"/>
    </source>
</evidence>
<dbReference type="AlphaFoldDB" id="A0A7Y0EF68"/>
<keyword evidence="2" id="KW-1185">Reference proteome</keyword>
<evidence type="ECO:0008006" key="3">
    <source>
        <dbReference type="Google" id="ProtNLM"/>
    </source>
</evidence>
<proteinExistence type="predicted"/>
<dbReference type="RefSeq" id="WP_169296577.1">
    <property type="nucleotide sequence ID" value="NZ_JABBNI010000009.1"/>
</dbReference>
<dbReference type="Proteomes" id="UP000537131">
    <property type="component" value="Unassembled WGS sequence"/>
</dbReference>
<comment type="caution">
    <text evidence="1">The sequence shown here is derived from an EMBL/GenBank/DDBJ whole genome shotgun (WGS) entry which is preliminary data.</text>
</comment>